<dbReference type="AlphaFoldDB" id="A0A1Y2ILB7"/>
<dbReference type="OrthoDB" id="3270670at2759"/>
<feature type="region of interest" description="Disordered" evidence="1">
    <location>
        <begin position="212"/>
        <end position="243"/>
    </location>
</feature>
<evidence type="ECO:0000313" key="3">
    <source>
        <dbReference type="Proteomes" id="UP000193067"/>
    </source>
</evidence>
<keyword evidence="3" id="KW-1185">Reference proteome</keyword>
<organism evidence="2 3">
    <name type="scientific">Trametes coccinea (strain BRFM310)</name>
    <name type="common">Pycnoporus coccineus</name>
    <dbReference type="NCBI Taxonomy" id="1353009"/>
    <lineage>
        <taxon>Eukaryota</taxon>
        <taxon>Fungi</taxon>
        <taxon>Dikarya</taxon>
        <taxon>Basidiomycota</taxon>
        <taxon>Agaricomycotina</taxon>
        <taxon>Agaricomycetes</taxon>
        <taxon>Polyporales</taxon>
        <taxon>Polyporaceae</taxon>
        <taxon>Trametes</taxon>
    </lineage>
</organism>
<feature type="region of interest" description="Disordered" evidence="1">
    <location>
        <begin position="448"/>
        <end position="522"/>
    </location>
</feature>
<dbReference type="Proteomes" id="UP000193067">
    <property type="component" value="Unassembled WGS sequence"/>
</dbReference>
<dbReference type="EMBL" id="KZ084111">
    <property type="protein sequence ID" value="OSD01384.1"/>
    <property type="molecule type" value="Genomic_DNA"/>
</dbReference>
<dbReference type="STRING" id="1353009.A0A1Y2ILB7"/>
<feature type="compositionally biased region" description="Low complexity" evidence="1">
    <location>
        <begin position="142"/>
        <end position="165"/>
    </location>
</feature>
<feature type="region of interest" description="Disordered" evidence="1">
    <location>
        <begin position="125"/>
        <end position="165"/>
    </location>
</feature>
<accession>A0A1Y2ILB7</accession>
<feature type="compositionally biased region" description="Low complexity" evidence="1">
    <location>
        <begin position="489"/>
        <end position="508"/>
    </location>
</feature>
<feature type="compositionally biased region" description="Polar residues" evidence="1">
    <location>
        <begin position="455"/>
        <end position="478"/>
    </location>
</feature>
<name>A0A1Y2ILB7_TRAC3</name>
<gene>
    <name evidence="2" type="ORF">PYCCODRAFT_1436310</name>
</gene>
<reference evidence="2 3" key="1">
    <citation type="journal article" date="2015" name="Biotechnol. Biofuels">
        <title>Enhanced degradation of softwood versus hardwood by the white-rot fungus Pycnoporus coccineus.</title>
        <authorList>
            <person name="Couturier M."/>
            <person name="Navarro D."/>
            <person name="Chevret D."/>
            <person name="Henrissat B."/>
            <person name="Piumi F."/>
            <person name="Ruiz-Duenas F.J."/>
            <person name="Martinez A.T."/>
            <person name="Grigoriev I.V."/>
            <person name="Riley R."/>
            <person name="Lipzen A."/>
            <person name="Berrin J.G."/>
            <person name="Master E.R."/>
            <person name="Rosso M.N."/>
        </authorList>
    </citation>
    <scope>NUCLEOTIDE SEQUENCE [LARGE SCALE GENOMIC DNA]</scope>
    <source>
        <strain evidence="2 3">BRFM310</strain>
    </source>
</reference>
<proteinExistence type="predicted"/>
<feature type="region of interest" description="Disordered" evidence="1">
    <location>
        <begin position="70"/>
        <end position="105"/>
    </location>
</feature>
<feature type="compositionally biased region" description="Low complexity" evidence="1">
    <location>
        <begin position="75"/>
        <end position="87"/>
    </location>
</feature>
<feature type="compositionally biased region" description="Low complexity" evidence="1">
    <location>
        <begin position="95"/>
        <end position="105"/>
    </location>
</feature>
<feature type="region of interest" description="Disordered" evidence="1">
    <location>
        <begin position="339"/>
        <end position="393"/>
    </location>
</feature>
<sequence>MSAITAHYASASSAAAAADRRYADIAAAQYDSAFFQSYSPPSLNTVAAAASLDAGYASGASYAWDAHEPGPAVQSPSYPASSSSSSSTNNYHNPASSSPSSAATTSHSSVTASFSSYTAQPDAYPLHSSHRGSFPTSRSHHPNSSLSSSTATSSNPYSPTLATRSSYASGTRSYSSLAAAAAATTHSSGSSPTPRLQNASWDSAGLYTIEPIDPVSPPHHAYSHSNASSTPATPPTPPIKEEEQEGEFIIEVSVPADPVPSSMPEVPLRATHAPPEMRKMMYSFRLESFAMHDGIRSAATAPGSGGIEVGPLRQPPVELEWQAHILVPLVPDDEIEPAHRYSSSSLSTPRSHGGYGVESPTMSPRKADHTSPRRTRATNPYATAGSASPALSLEYPSGLENEAWDGSSSGYGSVADNSSAGGTAATSSPTFAPIMTPAQSLGWLRFGAGSEADPKQSSYHRQSVAQPSLSRVSQTQNRYLLGDPSSPKQSYHSHPSAHAQQSAQQAQYGYDTGGGYSRSNHAGASGRYAEVYASAASGGSSGWYR</sequence>
<protein>
    <submittedName>
        <fullName evidence="2">Uncharacterized protein</fullName>
    </submittedName>
</protein>
<evidence type="ECO:0000256" key="1">
    <source>
        <dbReference type="SAM" id="MobiDB-lite"/>
    </source>
</evidence>
<evidence type="ECO:0000313" key="2">
    <source>
        <dbReference type="EMBL" id="OSD01384.1"/>
    </source>
</evidence>